<dbReference type="Gene3D" id="3.20.20.70">
    <property type="entry name" value="Aldolase class I"/>
    <property type="match status" value="1"/>
</dbReference>
<evidence type="ECO:0000256" key="6">
    <source>
        <dbReference type="ARBA" id="ARBA00023002"/>
    </source>
</evidence>
<dbReference type="EC" id="1.3.1.-" evidence="7"/>
<dbReference type="Proteomes" id="UP000183047">
    <property type="component" value="Unassembled WGS sequence"/>
</dbReference>
<evidence type="ECO:0000256" key="2">
    <source>
        <dbReference type="ARBA" id="ARBA00022630"/>
    </source>
</evidence>
<dbReference type="GO" id="GO:0017150">
    <property type="term" value="F:tRNA dihydrouridine synthase activity"/>
    <property type="evidence" value="ECO:0007669"/>
    <property type="project" value="InterPro"/>
</dbReference>
<reference evidence="12" key="1">
    <citation type="submission" date="2016-10" db="EMBL/GenBank/DDBJ databases">
        <authorList>
            <person name="Varghese N."/>
            <person name="Submissions S."/>
        </authorList>
    </citation>
    <scope>NUCLEOTIDE SEQUENCE [LARGE SCALE GENOMIC DNA]</scope>
    <source>
        <strain evidence="12">XBD2006</strain>
    </source>
</reference>
<evidence type="ECO:0000256" key="4">
    <source>
        <dbReference type="ARBA" id="ARBA00022694"/>
    </source>
</evidence>
<name>A0A1G5AJ57_9FIRM</name>
<dbReference type="Pfam" id="PF01207">
    <property type="entry name" value="Dus"/>
    <property type="match status" value="1"/>
</dbReference>
<feature type="active site" description="Proton donor" evidence="8">
    <location>
        <position position="101"/>
    </location>
</feature>
<feature type="binding site" evidence="9">
    <location>
        <position position="147"/>
    </location>
    <ligand>
        <name>FMN</name>
        <dbReference type="ChEBI" id="CHEBI:58210"/>
    </ligand>
</feature>
<accession>A0A1G5AJ57</accession>
<dbReference type="CDD" id="cd02801">
    <property type="entry name" value="DUS_like_FMN"/>
    <property type="match status" value="1"/>
</dbReference>
<dbReference type="OrthoDB" id="9764501at2"/>
<dbReference type="PANTHER" id="PTHR45846:SF1">
    <property type="entry name" value="TRNA-DIHYDROURIDINE(47) SYNTHASE [NAD(P)(+)]-LIKE"/>
    <property type="match status" value="1"/>
</dbReference>
<organism evidence="11 12">
    <name type="scientific">Butyrivibrio hungatei</name>
    <dbReference type="NCBI Taxonomy" id="185008"/>
    <lineage>
        <taxon>Bacteria</taxon>
        <taxon>Bacillati</taxon>
        <taxon>Bacillota</taxon>
        <taxon>Clostridia</taxon>
        <taxon>Lachnospirales</taxon>
        <taxon>Lachnospiraceae</taxon>
        <taxon>Butyrivibrio</taxon>
    </lineage>
</organism>
<comment type="function">
    <text evidence="7">Catalyzes the synthesis of 5,6-dihydrouridine (D), a modified base found in the D-loop of most tRNAs, via the reduction of the C5-C6 double bond in target uridines.</text>
</comment>
<dbReference type="InterPro" id="IPR001269">
    <property type="entry name" value="DUS_fam"/>
</dbReference>
<dbReference type="GO" id="GO:0003723">
    <property type="term" value="F:RNA binding"/>
    <property type="evidence" value="ECO:0007669"/>
    <property type="project" value="TreeGrafter"/>
</dbReference>
<sequence>MNFYFAPMESITMYPLRNIHKDMFAGSVSKYYSPFVTAAKSKHFKNREKNDILPVHNTPFFEGNVSSLVVQIMSGNSETFLWAAKEIAQLGYKEINLNLGCPASTVVNRHKGAGLLADPDYLDSMLSEIFEAKENTPELKDIEISLKTRLGIADENEAGKLMEIYAKYPISELTVHARVKDDFYKNTPRLDAFCSSMKRYRECGGKAPICYNGNIFSKKDYEDTMDKFESNGITNEVSSMMLGRGILENPALARELTGGEVLTAPELKEYLTKLYAGYEEYIPEDRNVIFKLLEHWAFIHTHFANCDKYLKAIRKARSKGEYLAAVRNIFASCEFK</sequence>
<comment type="cofactor">
    <cofactor evidence="1 7 9">
        <name>FMN</name>
        <dbReference type="ChEBI" id="CHEBI:58210"/>
    </cofactor>
</comment>
<dbReference type="EMBL" id="FMUR01000003">
    <property type="protein sequence ID" value="SCX77870.1"/>
    <property type="molecule type" value="Genomic_DNA"/>
</dbReference>
<dbReference type="RefSeq" id="WP_074461112.1">
    <property type="nucleotide sequence ID" value="NZ_FMUR01000003.1"/>
</dbReference>
<keyword evidence="3 7" id="KW-0288">FMN</keyword>
<protein>
    <recommendedName>
        <fullName evidence="7">tRNA-dihydrouridine synthase</fullName>
        <ecNumber evidence="7">1.3.1.-</ecNumber>
    </recommendedName>
</protein>
<keyword evidence="5" id="KW-0521">NADP</keyword>
<evidence type="ECO:0000256" key="9">
    <source>
        <dbReference type="PIRSR" id="PIRSR006621-2"/>
    </source>
</evidence>
<dbReference type="InterPro" id="IPR013785">
    <property type="entry name" value="Aldolase_TIM"/>
</dbReference>
<feature type="binding site" evidence="9">
    <location>
        <position position="71"/>
    </location>
    <ligand>
        <name>FMN</name>
        <dbReference type="ChEBI" id="CHEBI:58210"/>
    </ligand>
</feature>
<evidence type="ECO:0000313" key="12">
    <source>
        <dbReference type="Proteomes" id="UP000183047"/>
    </source>
</evidence>
<dbReference type="PANTHER" id="PTHR45846">
    <property type="entry name" value="TRNA-DIHYDROURIDINE(47) SYNTHASE [NAD(P)(+)]-LIKE"/>
    <property type="match status" value="1"/>
</dbReference>
<evidence type="ECO:0000256" key="8">
    <source>
        <dbReference type="PIRSR" id="PIRSR006621-1"/>
    </source>
</evidence>
<proteinExistence type="inferred from homology"/>
<keyword evidence="2 7" id="KW-0285">Flavoprotein</keyword>
<comment type="similarity">
    <text evidence="7">Belongs to the dus family.</text>
</comment>
<dbReference type="GO" id="GO:0050660">
    <property type="term" value="F:flavin adenine dinucleotide binding"/>
    <property type="evidence" value="ECO:0007669"/>
    <property type="project" value="InterPro"/>
</dbReference>
<feature type="domain" description="DUS-like FMN-binding" evidence="10">
    <location>
        <begin position="5"/>
        <end position="281"/>
    </location>
</feature>
<dbReference type="PIRSF" id="PIRSF006621">
    <property type="entry name" value="Dus"/>
    <property type="match status" value="1"/>
</dbReference>
<keyword evidence="4 7" id="KW-0819">tRNA processing</keyword>
<evidence type="ECO:0000259" key="10">
    <source>
        <dbReference type="Pfam" id="PF01207"/>
    </source>
</evidence>
<dbReference type="InterPro" id="IPR035587">
    <property type="entry name" value="DUS-like_FMN-bd"/>
</dbReference>
<evidence type="ECO:0000256" key="5">
    <source>
        <dbReference type="ARBA" id="ARBA00022857"/>
    </source>
</evidence>
<feature type="binding site" evidence="9">
    <location>
        <position position="176"/>
    </location>
    <ligand>
        <name>FMN</name>
        <dbReference type="ChEBI" id="CHEBI:58210"/>
    </ligand>
</feature>
<gene>
    <name evidence="11" type="ORF">SAMN02910451_00291</name>
</gene>
<dbReference type="SUPFAM" id="SSF51395">
    <property type="entry name" value="FMN-linked oxidoreductases"/>
    <property type="match status" value="1"/>
</dbReference>
<dbReference type="InterPro" id="IPR018517">
    <property type="entry name" value="tRNA_hU_synthase_CS"/>
</dbReference>
<dbReference type="PROSITE" id="PS01136">
    <property type="entry name" value="UPF0034"/>
    <property type="match status" value="1"/>
</dbReference>
<keyword evidence="6 7" id="KW-0560">Oxidoreductase</keyword>
<keyword evidence="12" id="KW-1185">Reference proteome</keyword>
<feature type="binding site" evidence="9">
    <location>
        <begin position="243"/>
        <end position="244"/>
    </location>
    <ligand>
        <name>FMN</name>
        <dbReference type="ChEBI" id="CHEBI:58210"/>
    </ligand>
</feature>
<evidence type="ECO:0000256" key="3">
    <source>
        <dbReference type="ARBA" id="ARBA00022643"/>
    </source>
</evidence>
<keyword evidence="9" id="KW-0547">Nucleotide-binding</keyword>
<dbReference type="AlphaFoldDB" id="A0A1G5AJ57"/>
<evidence type="ECO:0000313" key="11">
    <source>
        <dbReference type="EMBL" id="SCX77870.1"/>
    </source>
</evidence>
<evidence type="ECO:0000256" key="7">
    <source>
        <dbReference type="PIRNR" id="PIRNR006621"/>
    </source>
</evidence>
<evidence type="ECO:0000256" key="1">
    <source>
        <dbReference type="ARBA" id="ARBA00001917"/>
    </source>
</evidence>